<feature type="region of interest" description="Disordered" evidence="1">
    <location>
        <begin position="43"/>
        <end position="75"/>
    </location>
</feature>
<dbReference type="Pfam" id="PF09423">
    <property type="entry name" value="PhoD"/>
    <property type="match status" value="1"/>
</dbReference>
<feature type="domain" description="PhoD-like phosphatase metallophosphatase" evidence="2">
    <location>
        <begin position="184"/>
        <end position="518"/>
    </location>
</feature>
<evidence type="ECO:0000313" key="5">
    <source>
        <dbReference type="Proteomes" id="UP001165143"/>
    </source>
</evidence>
<evidence type="ECO:0000313" key="4">
    <source>
        <dbReference type="EMBL" id="GLW54494.1"/>
    </source>
</evidence>
<sequence>MTRQTPPGDPDRLLRAAAGRLDRRRFLTVTSAVAALAFSFGLPGDQSRAGQEDDEPRPADELPPETLTEDPFTLGVASGDPLPDAVVLWTRLATRPLEPGSGMPATGSYRVTWEIARDERFRHLQRRGSAYAHAEFNHAVHVDARGLGAGREYWYRFTVGRWRSPVGRTRTLPARDADPARMRLALVSCQNYADGYYTLLRHAAAQDVEALFHVGDYIYENPVSAVGGHRRYTDRTLPAAHNREPRTLADYRLRYSLHKTDPDLQAAHHAHPWFVTWDDHEVHNDYSGTTESLVRRAAAYRAYWENQPLRLPQPDASGLTLYRRVRYGRLAQFDILDTRQYRDAQLGTGWRLPLTPEARDPRRTLMGATQERWFADGLRDSDARWNVVPQQVVFSRCAFGTRGSAPVLSRDAWDAYPAARERFLTAVDQAGGNRNLVLLTGDAHVAHAFDVKRNFDDPGSRTVGAEFVCSSITTERDGSVRPANWAGLRALNPHMKFYDGRRGYTVVTLDRTATRADFHAIDRVTRPDGKVISAGSFVTEAGNPGVHPA</sequence>
<dbReference type="CDD" id="cd07389">
    <property type="entry name" value="MPP_PhoD"/>
    <property type="match status" value="1"/>
</dbReference>
<organism evidence="4 5">
    <name type="scientific">Kitasatospora phosalacinea</name>
    <dbReference type="NCBI Taxonomy" id="2065"/>
    <lineage>
        <taxon>Bacteria</taxon>
        <taxon>Bacillati</taxon>
        <taxon>Actinomycetota</taxon>
        <taxon>Actinomycetes</taxon>
        <taxon>Kitasatosporales</taxon>
        <taxon>Streptomycetaceae</taxon>
        <taxon>Kitasatospora</taxon>
    </lineage>
</organism>
<dbReference type="InterPro" id="IPR032093">
    <property type="entry name" value="PhoD_N"/>
</dbReference>
<dbReference type="InterPro" id="IPR052900">
    <property type="entry name" value="Phospholipid_Metab_Enz"/>
</dbReference>
<dbReference type="RefSeq" id="WP_033255173.1">
    <property type="nucleotide sequence ID" value="NZ_BSRX01000012.1"/>
</dbReference>
<dbReference type="Gene3D" id="2.60.40.380">
    <property type="entry name" value="Purple acid phosphatase-like, N-terminal"/>
    <property type="match status" value="1"/>
</dbReference>
<dbReference type="SUPFAM" id="SSF56300">
    <property type="entry name" value="Metallo-dependent phosphatases"/>
    <property type="match status" value="1"/>
</dbReference>
<dbReference type="AlphaFoldDB" id="A0A9W6UN57"/>
<evidence type="ECO:0000256" key="1">
    <source>
        <dbReference type="SAM" id="MobiDB-lite"/>
    </source>
</evidence>
<protein>
    <submittedName>
        <fullName evidence="4">Alkaline phosphatase</fullName>
    </submittedName>
</protein>
<dbReference type="EMBL" id="BSRX01000012">
    <property type="protein sequence ID" value="GLW54494.1"/>
    <property type="molecule type" value="Genomic_DNA"/>
</dbReference>
<dbReference type="PROSITE" id="PS51318">
    <property type="entry name" value="TAT"/>
    <property type="match status" value="1"/>
</dbReference>
<gene>
    <name evidence="4" type="ORF">Kpho01_25050</name>
</gene>
<evidence type="ECO:0000259" key="3">
    <source>
        <dbReference type="Pfam" id="PF16655"/>
    </source>
</evidence>
<dbReference type="OrthoDB" id="327733at2"/>
<reference evidence="4" key="1">
    <citation type="submission" date="2023-02" db="EMBL/GenBank/DDBJ databases">
        <title>Kitasatospora phosalacinea NBRC 14362.</title>
        <authorList>
            <person name="Ichikawa N."/>
            <person name="Sato H."/>
            <person name="Tonouchi N."/>
        </authorList>
    </citation>
    <scope>NUCLEOTIDE SEQUENCE</scope>
    <source>
        <strain evidence="4">NBRC 14362</strain>
    </source>
</reference>
<comment type="caution">
    <text evidence="4">The sequence shown here is derived from an EMBL/GenBank/DDBJ whole genome shotgun (WGS) entry which is preliminary data.</text>
</comment>
<dbReference type="Proteomes" id="UP001165143">
    <property type="component" value="Unassembled WGS sequence"/>
</dbReference>
<dbReference type="Gene3D" id="3.60.21.70">
    <property type="entry name" value="PhoD-like phosphatase"/>
    <property type="match status" value="1"/>
</dbReference>
<dbReference type="InterPro" id="IPR038607">
    <property type="entry name" value="PhoD-like_sf"/>
</dbReference>
<proteinExistence type="predicted"/>
<dbReference type="PANTHER" id="PTHR43606:SF2">
    <property type="entry name" value="ALKALINE PHOSPHATASE FAMILY PROTEIN (AFU_ORTHOLOGUE AFUA_5G03860)"/>
    <property type="match status" value="1"/>
</dbReference>
<dbReference type="PANTHER" id="PTHR43606">
    <property type="entry name" value="PHOSPHATASE, PUTATIVE (AFU_ORTHOLOGUE AFUA_6G08710)-RELATED"/>
    <property type="match status" value="1"/>
</dbReference>
<dbReference type="Pfam" id="PF16655">
    <property type="entry name" value="PhoD_N"/>
    <property type="match status" value="1"/>
</dbReference>
<dbReference type="InterPro" id="IPR006311">
    <property type="entry name" value="TAT_signal"/>
</dbReference>
<evidence type="ECO:0000259" key="2">
    <source>
        <dbReference type="Pfam" id="PF09423"/>
    </source>
</evidence>
<accession>A0A9W6UN57</accession>
<name>A0A9W6UN57_9ACTN</name>
<feature type="domain" description="Phospholipase D N-terminal" evidence="3">
    <location>
        <begin position="74"/>
        <end position="171"/>
    </location>
</feature>
<dbReference type="InterPro" id="IPR018946">
    <property type="entry name" value="PhoD-like_MPP"/>
</dbReference>
<dbReference type="InterPro" id="IPR029052">
    <property type="entry name" value="Metallo-depent_PP-like"/>
</dbReference>